<name>A0AAW9RKJ4_9GAMM</name>
<reference evidence="13 14" key="1">
    <citation type="submission" date="2024-02" db="EMBL/GenBank/DDBJ databases">
        <title>A novel Wenzhouxiangellaceae bacterium, isolated from coastal sediments.</title>
        <authorList>
            <person name="Du Z.-J."/>
            <person name="Ye Y.-Q."/>
            <person name="Zhang X.-Y."/>
        </authorList>
    </citation>
    <scope>NUCLEOTIDE SEQUENCE [LARGE SCALE GENOMIC DNA]</scope>
    <source>
        <strain evidence="13 14">CH-27</strain>
    </source>
</reference>
<evidence type="ECO:0000256" key="9">
    <source>
        <dbReference type="RuleBase" id="RU003357"/>
    </source>
</evidence>
<dbReference type="Pfam" id="PF00593">
    <property type="entry name" value="TonB_dep_Rec_b-barrel"/>
    <property type="match status" value="1"/>
</dbReference>
<comment type="caution">
    <text evidence="13">The sequence shown here is derived from an EMBL/GenBank/DDBJ whole genome shotgun (WGS) entry which is preliminary data.</text>
</comment>
<dbReference type="Gene3D" id="2.170.130.10">
    <property type="entry name" value="TonB-dependent receptor, plug domain"/>
    <property type="match status" value="1"/>
</dbReference>
<protein>
    <submittedName>
        <fullName evidence="13">TonB-dependent receptor</fullName>
    </submittedName>
</protein>
<dbReference type="InterPro" id="IPR000531">
    <property type="entry name" value="Beta-barrel_TonB"/>
</dbReference>
<keyword evidence="3 8" id="KW-1134">Transmembrane beta strand</keyword>
<keyword evidence="13" id="KW-0675">Receptor</keyword>
<evidence type="ECO:0000256" key="3">
    <source>
        <dbReference type="ARBA" id="ARBA00022452"/>
    </source>
</evidence>
<dbReference type="InterPro" id="IPR037066">
    <property type="entry name" value="Plug_dom_sf"/>
</dbReference>
<keyword evidence="4 8" id="KW-0812">Transmembrane</keyword>
<dbReference type="Proteomes" id="UP001359886">
    <property type="component" value="Unassembled WGS sequence"/>
</dbReference>
<evidence type="ECO:0000256" key="2">
    <source>
        <dbReference type="ARBA" id="ARBA00022448"/>
    </source>
</evidence>
<dbReference type="PANTHER" id="PTHR47234">
    <property type="match status" value="1"/>
</dbReference>
<evidence type="ECO:0000313" key="14">
    <source>
        <dbReference type="Proteomes" id="UP001359886"/>
    </source>
</evidence>
<evidence type="ECO:0000256" key="5">
    <source>
        <dbReference type="ARBA" id="ARBA00023077"/>
    </source>
</evidence>
<sequence length="987" mass="107988">MKHSRNPLYQAVQFALVPSAVAGFALSSSPVFAQDSDEEAADLDRVQVTGSRISRIDIEGANPVTVLDRDDIKRTGITDLGELVQDLPMMSGSPTSSQRNNGGSGRVAVDIRGLGTNRTLVLVNGKRLPSLFNDFSVIPVVMVERIEILKDGASAIYGADAVAGVVNIITRRDFEGAEFEFQIGESFDEGGTNKTTSFITGGNTDRGNFVIGIEYTEQDEVFLSAYDETYIRQAVTVYDPVGFAQFGFSGDPWTDGDGNGIADWGTFGSSRVPYGRFDLTNAGLGNSWTICRDSATGGASVDDYGPRGGDCNEATYDFAPVNYMQNPYERSSFFFQGDYELFDNVSAYTEARFANRTSEQLLAPQPYDSRFDPSWVDAGGTAAISADNYYNPFGVDIPEWRRRVSETGGRSFQQNVDQWQIIVGLTGDVGTSWTWDLSYNYGKNDRTDTDFGQFNGTRLGQALGPSFLDPTTGQVVCGTPDNPIADCVSLNPFTNPDTNPITQEMLDYVSIPLNDRYINERQITNLTLVGDLMELPAGPLAAAFGYERRKEDYQFIPDSSKVTDATTGNTGTGTQGSYDVDSFFGEINIPLLSGVSGAELLEVSLSGRYDDFSIFDSSTTFQGAIRWQPVRSLLLRATAGEVYREPNISELFAGVGDSFPNTVDPCSGRGGTPGCEGVPASYVQSDTQARARIGGNMNVTPEEGDTLTVGLAWSPTFLPGFSMTLDYWEIEIDDAINIPSSNVVLAGCFSGGVPAFCDNISRFPQGDLESVLTLVQKVGPETAEGIDWSFNYNLNTDIGLWDFSWYGTYNIKREQLVLKDFDGDGLATAESADVVGLFEHRGLGRPKSFPEWRWRFDTDWSLGDWGVSLSVEFIDSVTDCGNPNADTTYLTMYCPDDAEIVAVDPADTYFGIPLIDRAYTGTTDEVYYFDLVGRYTVPGWGSQVTVGITNLTDEELPFINQGFNATTDEDTFRAFGRSWFVNFKHSF</sequence>
<comment type="similarity">
    <text evidence="8 9">Belongs to the TonB-dependent receptor family.</text>
</comment>
<keyword evidence="6 8" id="KW-0472">Membrane</keyword>
<feature type="chain" id="PRO_5043656570" evidence="10">
    <location>
        <begin position="34"/>
        <end position="987"/>
    </location>
</feature>
<keyword evidence="10" id="KW-0732">Signal</keyword>
<evidence type="ECO:0000256" key="1">
    <source>
        <dbReference type="ARBA" id="ARBA00004571"/>
    </source>
</evidence>
<feature type="domain" description="TonB-dependent receptor plug" evidence="12">
    <location>
        <begin position="61"/>
        <end position="165"/>
    </location>
</feature>
<evidence type="ECO:0000256" key="10">
    <source>
        <dbReference type="SAM" id="SignalP"/>
    </source>
</evidence>
<keyword evidence="5 9" id="KW-0798">TonB box</keyword>
<gene>
    <name evidence="13" type="ORF">V3330_17840</name>
</gene>
<keyword evidence="2 8" id="KW-0813">Transport</keyword>
<keyword evidence="14" id="KW-1185">Reference proteome</keyword>
<dbReference type="InterPro" id="IPR012910">
    <property type="entry name" value="Plug_dom"/>
</dbReference>
<evidence type="ECO:0000256" key="6">
    <source>
        <dbReference type="ARBA" id="ARBA00023136"/>
    </source>
</evidence>
<dbReference type="AlphaFoldDB" id="A0AAW9RKJ4"/>
<dbReference type="GO" id="GO:0009279">
    <property type="term" value="C:cell outer membrane"/>
    <property type="evidence" value="ECO:0007669"/>
    <property type="project" value="UniProtKB-SubCell"/>
</dbReference>
<evidence type="ECO:0000256" key="4">
    <source>
        <dbReference type="ARBA" id="ARBA00022692"/>
    </source>
</evidence>
<proteinExistence type="inferred from homology"/>
<dbReference type="PROSITE" id="PS52016">
    <property type="entry name" value="TONB_DEPENDENT_REC_3"/>
    <property type="match status" value="1"/>
</dbReference>
<dbReference type="PANTHER" id="PTHR47234:SF2">
    <property type="entry name" value="TONB-DEPENDENT RECEPTOR"/>
    <property type="match status" value="1"/>
</dbReference>
<dbReference type="Pfam" id="PF07715">
    <property type="entry name" value="Plug"/>
    <property type="match status" value="1"/>
</dbReference>
<accession>A0AAW9RKJ4</accession>
<organism evidence="13 14">
    <name type="scientific">Elongatibacter sediminis</name>
    <dbReference type="NCBI Taxonomy" id="3119006"/>
    <lineage>
        <taxon>Bacteria</taxon>
        <taxon>Pseudomonadati</taxon>
        <taxon>Pseudomonadota</taxon>
        <taxon>Gammaproteobacteria</taxon>
        <taxon>Chromatiales</taxon>
        <taxon>Wenzhouxiangellaceae</taxon>
        <taxon>Elongatibacter</taxon>
    </lineage>
</organism>
<evidence type="ECO:0000313" key="13">
    <source>
        <dbReference type="EMBL" id="MEJ8569494.1"/>
    </source>
</evidence>
<evidence type="ECO:0000259" key="11">
    <source>
        <dbReference type="Pfam" id="PF00593"/>
    </source>
</evidence>
<feature type="domain" description="TonB-dependent receptor-like beta-barrel" evidence="11">
    <location>
        <begin position="385"/>
        <end position="951"/>
    </location>
</feature>
<evidence type="ECO:0000256" key="8">
    <source>
        <dbReference type="PROSITE-ProRule" id="PRU01360"/>
    </source>
</evidence>
<dbReference type="EMBL" id="JAZHOG010000014">
    <property type="protein sequence ID" value="MEJ8569494.1"/>
    <property type="molecule type" value="Genomic_DNA"/>
</dbReference>
<dbReference type="Gene3D" id="2.40.170.20">
    <property type="entry name" value="TonB-dependent receptor, beta-barrel domain"/>
    <property type="match status" value="1"/>
</dbReference>
<feature type="signal peptide" evidence="10">
    <location>
        <begin position="1"/>
        <end position="33"/>
    </location>
</feature>
<evidence type="ECO:0000259" key="12">
    <source>
        <dbReference type="Pfam" id="PF07715"/>
    </source>
</evidence>
<comment type="subcellular location">
    <subcellularLocation>
        <location evidence="1 8">Cell outer membrane</location>
        <topology evidence="1 8">Multi-pass membrane protein</topology>
    </subcellularLocation>
</comment>
<dbReference type="RefSeq" id="WP_354696817.1">
    <property type="nucleotide sequence ID" value="NZ_JAZHOG010000014.1"/>
</dbReference>
<dbReference type="InterPro" id="IPR039426">
    <property type="entry name" value="TonB-dep_rcpt-like"/>
</dbReference>
<keyword evidence="7 8" id="KW-0998">Cell outer membrane</keyword>
<dbReference type="SUPFAM" id="SSF56935">
    <property type="entry name" value="Porins"/>
    <property type="match status" value="1"/>
</dbReference>
<dbReference type="InterPro" id="IPR036942">
    <property type="entry name" value="Beta-barrel_TonB_sf"/>
</dbReference>
<evidence type="ECO:0000256" key="7">
    <source>
        <dbReference type="ARBA" id="ARBA00023237"/>
    </source>
</evidence>